<reference evidence="2" key="1">
    <citation type="journal article" date="2005" name="PLoS Biol.">
        <title>The genomes of Oryza sativa: a history of duplications.</title>
        <authorList>
            <person name="Yu J."/>
            <person name="Wang J."/>
            <person name="Lin W."/>
            <person name="Li S."/>
            <person name="Li H."/>
            <person name="Zhou J."/>
            <person name="Ni P."/>
            <person name="Dong W."/>
            <person name="Hu S."/>
            <person name="Zeng C."/>
            <person name="Zhang J."/>
            <person name="Zhang Y."/>
            <person name="Li R."/>
            <person name="Xu Z."/>
            <person name="Li S."/>
            <person name="Li X."/>
            <person name="Zheng H."/>
            <person name="Cong L."/>
            <person name="Lin L."/>
            <person name="Yin J."/>
            <person name="Geng J."/>
            <person name="Li G."/>
            <person name="Shi J."/>
            <person name="Liu J."/>
            <person name="Lv H."/>
            <person name="Li J."/>
            <person name="Wang J."/>
            <person name="Deng Y."/>
            <person name="Ran L."/>
            <person name="Shi X."/>
            <person name="Wang X."/>
            <person name="Wu Q."/>
            <person name="Li C."/>
            <person name="Ren X."/>
            <person name="Wang J."/>
            <person name="Wang X."/>
            <person name="Li D."/>
            <person name="Liu D."/>
            <person name="Zhang X."/>
            <person name="Ji Z."/>
            <person name="Zhao W."/>
            <person name="Sun Y."/>
            <person name="Zhang Z."/>
            <person name="Bao J."/>
            <person name="Han Y."/>
            <person name="Dong L."/>
            <person name="Ji J."/>
            <person name="Chen P."/>
            <person name="Wu S."/>
            <person name="Liu J."/>
            <person name="Xiao Y."/>
            <person name="Bu D."/>
            <person name="Tan J."/>
            <person name="Yang L."/>
            <person name="Ye C."/>
            <person name="Zhang J."/>
            <person name="Xu J."/>
            <person name="Zhou Y."/>
            <person name="Yu Y."/>
            <person name="Zhang B."/>
            <person name="Zhuang S."/>
            <person name="Wei H."/>
            <person name="Liu B."/>
            <person name="Lei M."/>
            <person name="Yu H."/>
            <person name="Li Y."/>
            <person name="Xu H."/>
            <person name="Wei S."/>
            <person name="He X."/>
            <person name="Fang L."/>
            <person name="Zhang Z."/>
            <person name="Zhang Y."/>
            <person name="Huang X."/>
            <person name="Su Z."/>
            <person name="Tong W."/>
            <person name="Li J."/>
            <person name="Tong Z."/>
            <person name="Li S."/>
            <person name="Ye J."/>
            <person name="Wang L."/>
            <person name="Fang L."/>
            <person name="Lei T."/>
            <person name="Chen C."/>
            <person name="Chen H."/>
            <person name="Xu Z."/>
            <person name="Li H."/>
            <person name="Huang H."/>
            <person name="Zhang F."/>
            <person name="Xu H."/>
            <person name="Li N."/>
            <person name="Zhao C."/>
            <person name="Li S."/>
            <person name="Dong L."/>
            <person name="Huang Y."/>
            <person name="Li L."/>
            <person name="Xi Y."/>
            <person name="Qi Q."/>
            <person name="Li W."/>
            <person name="Zhang B."/>
            <person name="Hu W."/>
            <person name="Zhang Y."/>
            <person name="Tian X."/>
            <person name="Jiao Y."/>
            <person name="Liang X."/>
            <person name="Jin J."/>
            <person name="Gao L."/>
            <person name="Zheng W."/>
            <person name="Hao B."/>
            <person name="Liu S."/>
            <person name="Wang W."/>
            <person name="Yuan L."/>
            <person name="Cao M."/>
            <person name="McDermott J."/>
            <person name="Samudrala R."/>
            <person name="Wang J."/>
            <person name="Wong G.K."/>
            <person name="Yang H."/>
        </authorList>
    </citation>
    <scope>NUCLEOTIDE SEQUENCE [LARGE SCALE GENOMIC DNA]</scope>
</reference>
<reference evidence="2" key="2">
    <citation type="submission" date="2008-12" db="EMBL/GenBank/DDBJ databases">
        <title>Improved gene annotation of the rice (Oryza sativa) genomes.</title>
        <authorList>
            <person name="Wang J."/>
            <person name="Li R."/>
            <person name="Fan W."/>
            <person name="Huang Q."/>
            <person name="Zhang J."/>
            <person name="Zhou Y."/>
            <person name="Hu Y."/>
            <person name="Zi S."/>
            <person name="Li J."/>
            <person name="Ni P."/>
            <person name="Zheng H."/>
            <person name="Zhang Y."/>
            <person name="Zhao M."/>
            <person name="Hao Q."/>
            <person name="McDermott J."/>
            <person name="Samudrala R."/>
            <person name="Kristiansen K."/>
            <person name="Wong G.K.-S."/>
        </authorList>
    </citation>
    <scope>NUCLEOTIDE SEQUENCE</scope>
</reference>
<protein>
    <submittedName>
        <fullName evidence="2">Uncharacterized protein</fullName>
    </submittedName>
</protein>
<gene>
    <name evidence="2" type="ORF">OsJ_33556</name>
</gene>
<name>B9GA79_ORYSJ</name>
<proteinExistence type="predicted"/>
<dbReference type="AlphaFoldDB" id="B9GA79"/>
<evidence type="ECO:0000256" key="1">
    <source>
        <dbReference type="SAM" id="MobiDB-lite"/>
    </source>
</evidence>
<dbReference type="EMBL" id="CM000148">
    <property type="protein sequence ID" value="EEE51935.1"/>
    <property type="molecule type" value="Genomic_DNA"/>
</dbReference>
<evidence type="ECO:0000313" key="2">
    <source>
        <dbReference type="EMBL" id="EEE51935.1"/>
    </source>
</evidence>
<feature type="region of interest" description="Disordered" evidence="1">
    <location>
        <begin position="29"/>
        <end position="64"/>
    </location>
</feature>
<sequence>MRMGWQVAALREWSVSWVSASKAALTGWQEGSSSMNDATAAEDAEDCSATSLMPESKKEEGKGEMGGAQILSVLQQILVKRKEKEKKRKTLFFARRLRVAPISITASSGTGRRQSSTPAIPLLVPHTLACYSSRPSQSPRPLGLGSRILASSPAAAACADLRPASSGASSCCFRLS</sequence>
<dbReference type="Proteomes" id="UP000007752">
    <property type="component" value="Chromosome 11"/>
</dbReference>
<organism evidence="2">
    <name type="scientific">Oryza sativa subsp. japonica</name>
    <name type="common">Rice</name>
    <dbReference type="NCBI Taxonomy" id="39947"/>
    <lineage>
        <taxon>Eukaryota</taxon>
        <taxon>Viridiplantae</taxon>
        <taxon>Streptophyta</taxon>
        <taxon>Embryophyta</taxon>
        <taxon>Tracheophyta</taxon>
        <taxon>Spermatophyta</taxon>
        <taxon>Magnoliopsida</taxon>
        <taxon>Liliopsida</taxon>
        <taxon>Poales</taxon>
        <taxon>Poaceae</taxon>
        <taxon>BOP clade</taxon>
        <taxon>Oryzoideae</taxon>
        <taxon>Oryzeae</taxon>
        <taxon>Oryzinae</taxon>
        <taxon>Oryza</taxon>
        <taxon>Oryza sativa</taxon>
    </lineage>
</organism>
<accession>B9GA79</accession>